<gene>
    <name evidence="2" type="ORF">HMPREF9336_00243</name>
</gene>
<comment type="caution">
    <text evidence="2">The sequence shown here is derived from an EMBL/GenBank/DDBJ whole genome shotgun (WGS) entry which is preliminary data.</text>
</comment>
<dbReference type="STRING" id="679197.HMPREF9336_00243"/>
<evidence type="ECO:0000313" key="2">
    <source>
        <dbReference type="EMBL" id="EFV14942.2"/>
    </source>
</evidence>
<evidence type="ECO:0000259" key="1">
    <source>
        <dbReference type="Pfam" id="PF09348"/>
    </source>
</evidence>
<dbReference type="PANTHER" id="PTHR34202:SF1">
    <property type="entry name" value="UPF0548 PROTEIN"/>
    <property type="match status" value="1"/>
</dbReference>
<dbReference type="InterPro" id="IPR018960">
    <property type="entry name" value="DUF1990"/>
</dbReference>
<dbReference type="eggNOG" id="COG4762">
    <property type="taxonomic scope" value="Bacteria"/>
</dbReference>
<feature type="domain" description="DUF1990" evidence="1">
    <location>
        <begin position="29"/>
        <end position="180"/>
    </location>
</feature>
<sequence>MSFRASALSGRYVPLPEDRARVLRAAPFTYSAQGATRGETDRQRFFLPLAASKAIGTGEARFHRAAAAVLTWQAQRGAGITVRASASFVAEGEVVDQRVGPVSAPCRVVYVVDEPRRKGFAYGTLPGHPERGEERFLVSWDPQTDEVRVEVSSISLPSGPWLLALPVLRVVQRFFVRRFLLAVERASR</sequence>
<name>E5XL74_SEGRC</name>
<dbReference type="EMBL" id="ACZI02000003">
    <property type="protein sequence ID" value="EFV14942.2"/>
    <property type="molecule type" value="Genomic_DNA"/>
</dbReference>
<dbReference type="PANTHER" id="PTHR34202">
    <property type="entry name" value="UPF0548 PROTEIN"/>
    <property type="match status" value="1"/>
</dbReference>
<accession>E5XL74</accession>
<evidence type="ECO:0000313" key="3">
    <source>
        <dbReference type="Proteomes" id="UP000004816"/>
    </source>
</evidence>
<dbReference type="OrthoDB" id="120660at2"/>
<reference evidence="2 3" key="1">
    <citation type="journal article" date="2011" name="Stand. Genomic Sci.">
        <title>High quality draft genome sequence of Segniliparus rugosus CDC 945(T)= (ATCC BAA-974(T)).</title>
        <authorList>
            <person name="Earl A.M."/>
            <person name="Desjardins C.A."/>
            <person name="Fitzgerald M.G."/>
            <person name="Arachchi H.M."/>
            <person name="Zeng Q."/>
            <person name="Mehta T."/>
            <person name="Griggs A."/>
            <person name="Birren B.W."/>
            <person name="Toney N.C."/>
            <person name="Carr J."/>
            <person name="Posey J."/>
            <person name="Butler W.R."/>
        </authorList>
    </citation>
    <scope>NUCLEOTIDE SEQUENCE [LARGE SCALE GENOMIC DNA]</scope>
    <source>
        <strain evidence="3">ATCC BAA-974 / DSM 45345 / CCUG 50838 / CIP 108380 / JCM 13579 / CDC 945</strain>
    </source>
</reference>
<dbReference type="Pfam" id="PF09348">
    <property type="entry name" value="DUF1990"/>
    <property type="match status" value="1"/>
</dbReference>
<dbReference type="PIRSF" id="PIRSF010260">
    <property type="entry name" value="UCP010260"/>
    <property type="match status" value="1"/>
</dbReference>
<dbReference type="Proteomes" id="UP000004816">
    <property type="component" value="Unassembled WGS sequence"/>
</dbReference>
<dbReference type="HOGENOM" id="CLU_080841_1_0_11"/>
<keyword evidence="3" id="KW-1185">Reference proteome</keyword>
<dbReference type="RefSeq" id="WP_021030531.1">
    <property type="nucleotide sequence ID" value="NZ_KI391954.1"/>
</dbReference>
<organism evidence="2 3">
    <name type="scientific">Segniliparus rugosus (strain ATCC BAA-974 / DSM 45345 / CCUG 50838 / CIP 108380 / JCM 13579 / CDC 945)</name>
    <dbReference type="NCBI Taxonomy" id="679197"/>
    <lineage>
        <taxon>Bacteria</taxon>
        <taxon>Bacillati</taxon>
        <taxon>Actinomycetota</taxon>
        <taxon>Actinomycetes</taxon>
        <taxon>Mycobacteriales</taxon>
        <taxon>Segniliparaceae</taxon>
        <taxon>Segniliparus</taxon>
    </lineage>
</organism>
<proteinExistence type="predicted"/>
<protein>
    <recommendedName>
        <fullName evidence="1">DUF1990 domain-containing protein</fullName>
    </recommendedName>
</protein>
<dbReference type="AlphaFoldDB" id="E5XL74"/>
<dbReference type="InterPro" id="IPR014457">
    <property type="entry name" value="UCP010260"/>
</dbReference>